<evidence type="ECO:0000256" key="1">
    <source>
        <dbReference type="SAM" id="MobiDB-lite"/>
    </source>
</evidence>
<proteinExistence type="predicted"/>
<evidence type="ECO:0000313" key="3">
    <source>
        <dbReference type="Proteomes" id="UP000245942"/>
    </source>
</evidence>
<evidence type="ECO:0000313" key="2">
    <source>
        <dbReference type="EMBL" id="PWN23473.1"/>
    </source>
</evidence>
<keyword evidence="3" id="KW-1185">Reference proteome</keyword>
<accession>A0A316UHR9</accession>
<organism evidence="2 3">
    <name type="scientific">Pseudomicrostroma glucosiphilum</name>
    <dbReference type="NCBI Taxonomy" id="1684307"/>
    <lineage>
        <taxon>Eukaryota</taxon>
        <taxon>Fungi</taxon>
        <taxon>Dikarya</taxon>
        <taxon>Basidiomycota</taxon>
        <taxon>Ustilaginomycotina</taxon>
        <taxon>Exobasidiomycetes</taxon>
        <taxon>Microstromatales</taxon>
        <taxon>Microstromatales incertae sedis</taxon>
        <taxon>Pseudomicrostroma</taxon>
    </lineage>
</organism>
<dbReference type="GeneID" id="37016979"/>
<dbReference type="RefSeq" id="XP_025350633.1">
    <property type="nucleotide sequence ID" value="XM_025495245.1"/>
</dbReference>
<dbReference type="AlphaFoldDB" id="A0A316UHR9"/>
<protein>
    <submittedName>
        <fullName evidence="2">Uncharacterized protein</fullName>
    </submittedName>
</protein>
<sequence>MGTMRFGLISPSFGLGINKPSMHMHGLHYGSWPTPKLLCSLAGTSLLGRCAARGAYPIVSGRTQRPASDNARSHSPSPPIRVGCSTRVSPTWCGVWYRACGNLALALGQTQKADAGPIVLRPPLPTATLCRGRATDRGRGRRGLSRLPMCFGVPASRSKGGQHQAKALVLSKVSIQLSSVTSPKCSHRNWQAASDGLYPGLPAPPLL</sequence>
<reference evidence="2 3" key="1">
    <citation type="journal article" date="2018" name="Mol. Biol. Evol.">
        <title>Broad Genomic Sampling Reveals a Smut Pathogenic Ancestry of the Fungal Clade Ustilaginomycotina.</title>
        <authorList>
            <person name="Kijpornyongpan T."/>
            <person name="Mondo S.J."/>
            <person name="Barry K."/>
            <person name="Sandor L."/>
            <person name="Lee J."/>
            <person name="Lipzen A."/>
            <person name="Pangilinan J."/>
            <person name="LaButti K."/>
            <person name="Hainaut M."/>
            <person name="Henrissat B."/>
            <person name="Grigoriev I.V."/>
            <person name="Spatafora J.W."/>
            <person name="Aime M.C."/>
        </authorList>
    </citation>
    <scope>NUCLEOTIDE SEQUENCE [LARGE SCALE GENOMIC DNA]</scope>
    <source>
        <strain evidence="2 3">MCA 4718</strain>
    </source>
</reference>
<gene>
    <name evidence="2" type="ORF">BCV69DRAFT_389</name>
</gene>
<name>A0A316UHR9_9BASI</name>
<dbReference type="Proteomes" id="UP000245942">
    <property type="component" value="Unassembled WGS sequence"/>
</dbReference>
<dbReference type="EMBL" id="KZ819321">
    <property type="protein sequence ID" value="PWN23473.1"/>
    <property type="molecule type" value="Genomic_DNA"/>
</dbReference>
<feature type="region of interest" description="Disordered" evidence="1">
    <location>
        <begin position="61"/>
        <end position="81"/>
    </location>
</feature>